<evidence type="ECO:0000259" key="2">
    <source>
        <dbReference type="PROSITE" id="PS51725"/>
    </source>
</evidence>
<dbReference type="SUPFAM" id="SSF54909">
    <property type="entry name" value="Dimeric alpha+beta barrel"/>
    <property type="match status" value="1"/>
</dbReference>
<keyword evidence="1" id="KW-0732">Signal</keyword>
<protein>
    <submittedName>
        <fullName evidence="3">Antibiotic biosynthesis monooxygenase</fullName>
    </submittedName>
</protein>
<feature type="domain" description="ABM" evidence="2">
    <location>
        <begin position="45"/>
        <end position="135"/>
    </location>
</feature>
<dbReference type="PANTHER" id="PTHR33336">
    <property type="entry name" value="QUINOL MONOOXYGENASE YGIN-RELATED"/>
    <property type="match status" value="1"/>
</dbReference>
<dbReference type="RefSeq" id="WP_131607051.1">
    <property type="nucleotide sequence ID" value="NZ_SJSM01000001.1"/>
</dbReference>
<accession>A0A4R0NGR9</accession>
<dbReference type="InterPro" id="IPR007138">
    <property type="entry name" value="ABM_dom"/>
</dbReference>
<comment type="caution">
    <text evidence="3">The sequence shown here is derived from an EMBL/GenBank/DDBJ whole genome shotgun (WGS) entry which is preliminary data.</text>
</comment>
<reference evidence="3 4" key="1">
    <citation type="submission" date="2019-02" db="EMBL/GenBank/DDBJ databases">
        <title>Pedobacter sp. RP-3-8 sp. nov., isolated from Arctic soil.</title>
        <authorList>
            <person name="Dahal R.H."/>
        </authorList>
    </citation>
    <scope>NUCLEOTIDE SEQUENCE [LARGE SCALE GENOMIC DNA]</scope>
    <source>
        <strain evidence="3 4">RP-3-8</strain>
    </source>
</reference>
<sequence>MKISWKWGAGLLLTVLSLNVHAQDANLKKLPSNQTSSFAVPDNSVTIIAWTQIKAGSEERVAKATRIMTDKIRKNEPGSLIFEAHQGSIAPGTIIFYEVFRDQAAFEIHKNSAHVKEWFQAIEGLTTTPMNVNLVNNFDTYTKK</sequence>
<evidence type="ECO:0000313" key="3">
    <source>
        <dbReference type="EMBL" id="TCC99645.1"/>
    </source>
</evidence>
<organism evidence="3 4">
    <name type="scientific">Pedobacter hiemivivus</name>
    <dbReference type="NCBI Taxonomy" id="2530454"/>
    <lineage>
        <taxon>Bacteria</taxon>
        <taxon>Pseudomonadati</taxon>
        <taxon>Bacteroidota</taxon>
        <taxon>Sphingobacteriia</taxon>
        <taxon>Sphingobacteriales</taxon>
        <taxon>Sphingobacteriaceae</taxon>
        <taxon>Pedobacter</taxon>
    </lineage>
</organism>
<dbReference type="InterPro" id="IPR050744">
    <property type="entry name" value="AI-2_Isomerase_LsrG"/>
</dbReference>
<dbReference type="InterPro" id="IPR011008">
    <property type="entry name" value="Dimeric_a/b-barrel"/>
</dbReference>
<feature type="chain" id="PRO_5020492098" evidence="1">
    <location>
        <begin position="23"/>
        <end position="144"/>
    </location>
</feature>
<dbReference type="Pfam" id="PF03992">
    <property type="entry name" value="ABM"/>
    <property type="match status" value="1"/>
</dbReference>
<proteinExistence type="predicted"/>
<keyword evidence="4" id="KW-1185">Reference proteome</keyword>
<evidence type="ECO:0000256" key="1">
    <source>
        <dbReference type="SAM" id="SignalP"/>
    </source>
</evidence>
<feature type="signal peptide" evidence="1">
    <location>
        <begin position="1"/>
        <end position="22"/>
    </location>
</feature>
<dbReference type="Proteomes" id="UP000291117">
    <property type="component" value="Unassembled WGS sequence"/>
</dbReference>
<dbReference type="GO" id="GO:0004497">
    <property type="term" value="F:monooxygenase activity"/>
    <property type="evidence" value="ECO:0007669"/>
    <property type="project" value="UniProtKB-KW"/>
</dbReference>
<gene>
    <name evidence="3" type="ORF">EZ444_02955</name>
</gene>
<name>A0A4R0NGR9_9SPHI</name>
<dbReference type="AlphaFoldDB" id="A0A4R0NGR9"/>
<keyword evidence="3" id="KW-0503">Monooxygenase</keyword>
<evidence type="ECO:0000313" key="4">
    <source>
        <dbReference type="Proteomes" id="UP000291117"/>
    </source>
</evidence>
<keyword evidence="3" id="KW-0560">Oxidoreductase</keyword>
<dbReference type="OrthoDB" id="964493at2"/>
<dbReference type="GO" id="GO:0005829">
    <property type="term" value="C:cytosol"/>
    <property type="evidence" value="ECO:0007669"/>
    <property type="project" value="TreeGrafter"/>
</dbReference>
<dbReference type="PROSITE" id="PS51725">
    <property type="entry name" value="ABM"/>
    <property type="match status" value="1"/>
</dbReference>
<dbReference type="PANTHER" id="PTHR33336:SF1">
    <property type="entry name" value="(4S)-4-HYDROXY-5-PHOSPHONOOXYPENTANE-2,3-DIONE ISOMERASE"/>
    <property type="match status" value="1"/>
</dbReference>
<dbReference type="Gene3D" id="3.30.70.100">
    <property type="match status" value="1"/>
</dbReference>
<dbReference type="EMBL" id="SJSM01000001">
    <property type="protein sequence ID" value="TCC99645.1"/>
    <property type="molecule type" value="Genomic_DNA"/>
</dbReference>